<dbReference type="CDD" id="cd10568">
    <property type="entry name" value="SWIB_like"/>
    <property type="match status" value="1"/>
</dbReference>
<dbReference type="PROSITE" id="PS51925">
    <property type="entry name" value="SWIB_MDM2"/>
    <property type="match status" value="1"/>
</dbReference>
<proteinExistence type="predicted"/>
<dbReference type="PANTHER" id="PTHR13844">
    <property type="entry name" value="SWI/SNF-RELATED MATRIX-ASSOCIATED ACTIN-DEPENDENT REGULATOR OF CHROMATIN SUBFAMILY D"/>
    <property type="match status" value="1"/>
</dbReference>
<dbReference type="InterPro" id="IPR036885">
    <property type="entry name" value="SWIB_MDM2_dom_sf"/>
</dbReference>
<dbReference type="EMBL" id="JADAQX010000141">
    <property type="protein sequence ID" value="KAF8821704.1"/>
    <property type="molecule type" value="Genomic_DNA"/>
</dbReference>
<dbReference type="InterPro" id="IPR003121">
    <property type="entry name" value="SWIB_MDM2_domain"/>
</dbReference>
<dbReference type="Gene3D" id="1.10.245.10">
    <property type="entry name" value="SWIB/MDM2 domain"/>
    <property type="match status" value="1"/>
</dbReference>
<sequence>MPSGRSKLPLGSATANRSPARRNIGLASHVTPMTAVDTVGGTNEAFREEEIRKRIKLQQKLENLILPECVGNFAPDLYQEYMQLIDFENTLDASISKHSKLLEEAWRSTASDKIFNQVHRKLRVHIFNTYEDQQHHDFELDSLQPKDLLYAGPPSWTLKIQGNVLESEDEAAVKKFSSFFSRIIVITNVETIVWDKRLEDYNDVDGVEIHRSGNCEHEIIILFFLEYQTPTFSLSKDLSTIVGTTTSSLSGIFNGIWNYCLSQDLISSEDPNLIYCDDMLKKVCGEVETFRLNDIPQLLEDHLFPPKPLCITHNLRLRGDWLQNVNTYDFNVETMSLHPGELENWLPSYTGCREQLTLKQQDTDAVNKNVVEIIDKIRYFTARRNFYKSFANSPIEFIDSLLTSKFPEFEKNLLDEYFMSEYKVSDRMGNYYQQPWITRTVTKYLEEQHTPFDSQICKVLASSTITDPRNSIKEEEETSAIGSKRARSVAELQKNRSAATKPRRRVRKEGSIVESPCMELPLTASHLQKN</sequence>
<evidence type="ECO:0000259" key="2">
    <source>
        <dbReference type="PROSITE" id="PS51925"/>
    </source>
</evidence>
<dbReference type="SMART" id="SM00151">
    <property type="entry name" value="SWIB"/>
    <property type="match status" value="1"/>
</dbReference>
<reference evidence="3 4" key="1">
    <citation type="journal article" date="2020" name="bioRxiv">
        <title>Metabolic contributions of an alphaproteobacterial endosymbiont in the apicomplexan Cardiosporidium cionae.</title>
        <authorList>
            <person name="Hunter E.S."/>
            <person name="Paight C.J."/>
            <person name="Lane C.E."/>
        </authorList>
    </citation>
    <scope>NUCLEOTIDE SEQUENCE [LARGE SCALE GENOMIC DNA]</scope>
    <source>
        <strain evidence="3">ESH_2018</strain>
    </source>
</reference>
<feature type="domain" description="DM2" evidence="2">
    <location>
        <begin position="227"/>
        <end position="305"/>
    </location>
</feature>
<accession>A0ABQ7JCM2</accession>
<name>A0ABQ7JCM2_9APIC</name>
<feature type="region of interest" description="Disordered" evidence="1">
    <location>
        <begin position="469"/>
        <end position="512"/>
    </location>
</feature>
<dbReference type="Proteomes" id="UP000823046">
    <property type="component" value="Unassembled WGS sequence"/>
</dbReference>
<gene>
    <name evidence="3" type="ORF">IE077_001697</name>
</gene>
<dbReference type="Pfam" id="PF02201">
    <property type="entry name" value="SWIB"/>
    <property type="match status" value="1"/>
</dbReference>
<dbReference type="SUPFAM" id="SSF47592">
    <property type="entry name" value="SWIB/MDM2 domain"/>
    <property type="match status" value="1"/>
</dbReference>
<keyword evidence="4" id="KW-1185">Reference proteome</keyword>
<evidence type="ECO:0000313" key="4">
    <source>
        <dbReference type="Proteomes" id="UP000823046"/>
    </source>
</evidence>
<organism evidence="3 4">
    <name type="scientific">Cardiosporidium cionae</name>
    <dbReference type="NCBI Taxonomy" id="476202"/>
    <lineage>
        <taxon>Eukaryota</taxon>
        <taxon>Sar</taxon>
        <taxon>Alveolata</taxon>
        <taxon>Apicomplexa</taxon>
        <taxon>Aconoidasida</taxon>
        <taxon>Nephromycida</taxon>
        <taxon>Cardiosporidium</taxon>
    </lineage>
</organism>
<protein>
    <recommendedName>
        <fullName evidence="2">DM2 domain-containing protein</fullName>
    </recommendedName>
</protein>
<dbReference type="InterPro" id="IPR019835">
    <property type="entry name" value="SWIB_domain"/>
</dbReference>
<comment type="caution">
    <text evidence="3">The sequence shown here is derived from an EMBL/GenBank/DDBJ whole genome shotgun (WGS) entry which is preliminary data.</text>
</comment>
<evidence type="ECO:0000313" key="3">
    <source>
        <dbReference type="EMBL" id="KAF8821704.1"/>
    </source>
</evidence>
<evidence type="ECO:0000256" key="1">
    <source>
        <dbReference type="SAM" id="MobiDB-lite"/>
    </source>
</evidence>